<dbReference type="GO" id="GO:0005737">
    <property type="term" value="C:cytoplasm"/>
    <property type="evidence" value="ECO:0007669"/>
    <property type="project" value="UniProtKB-SubCell"/>
</dbReference>
<dbReference type="PANTHER" id="PTHR46180">
    <property type="entry name" value="VINCULIN"/>
    <property type="match status" value="1"/>
</dbReference>
<reference evidence="7" key="1">
    <citation type="submission" date="2022-11" db="UniProtKB">
        <authorList>
            <consortium name="WormBaseParasite"/>
        </authorList>
    </citation>
    <scope>IDENTIFICATION</scope>
</reference>
<dbReference type="Pfam" id="PF01044">
    <property type="entry name" value="Vinculin"/>
    <property type="match status" value="1"/>
</dbReference>
<dbReference type="GO" id="GO:0051015">
    <property type="term" value="F:actin filament binding"/>
    <property type="evidence" value="ECO:0007669"/>
    <property type="project" value="InterPro"/>
</dbReference>
<dbReference type="InterPro" id="IPR036723">
    <property type="entry name" value="Alpha-catenin/vinculin-like_sf"/>
</dbReference>
<evidence type="ECO:0000256" key="1">
    <source>
        <dbReference type="ARBA" id="ARBA00004496"/>
    </source>
</evidence>
<sequence>MKDNEDLEAIWERVALSRQHKQIFDGARDLHSELTQWSTKHNDMVAAAIRVSILMAKLSQLVWCEIGTKKDLIACSKAVANASEEVTEIALQLAAFCPDLKIRKSQQAFHNFEKILAATSLRRSLQSQLNFGAPIFNRNEVEEAMQQLVFNAENLMKCVKNTVKVAETASLKIQTDTGLKLKWIPKS</sequence>
<evidence type="ECO:0000256" key="3">
    <source>
        <dbReference type="ARBA" id="ARBA00014125"/>
    </source>
</evidence>
<dbReference type="Proteomes" id="UP000887565">
    <property type="component" value="Unplaced"/>
</dbReference>
<keyword evidence="6" id="KW-1185">Reference proteome</keyword>
<evidence type="ECO:0000256" key="2">
    <source>
        <dbReference type="ARBA" id="ARBA00008376"/>
    </source>
</evidence>
<comment type="subcellular location">
    <subcellularLocation>
        <location evidence="1">Cytoplasm</location>
    </subcellularLocation>
</comment>
<dbReference type="GO" id="GO:0071944">
    <property type="term" value="C:cell periphery"/>
    <property type="evidence" value="ECO:0007669"/>
    <property type="project" value="UniProtKB-ARBA"/>
</dbReference>
<evidence type="ECO:0000256" key="5">
    <source>
        <dbReference type="ARBA" id="ARBA00023203"/>
    </source>
</evidence>
<comment type="similarity">
    <text evidence="2">Belongs to the vinculin/alpha-catenin family.</text>
</comment>
<dbReference type="InterPro" id="IPR006077">
    <property type="entry name" value="Vinculin/catenin"/>
</dbReference>
<dbReference type="AlphaFoldDB" id="A0A915IWU1"/>
<keyword evidence="4" id="KW-0963">Cytoplasm</keyword>
<organism evidence="6 7">
    <name type="scientific">Romanomermis culicivorax</name>
    <name type="common">Nematode worm</name>
    <dbReference type="NCBI Taxonomy" id="13658"/>
    <lineage>
        <taxon>Eukaryota</taxon>
        <taxon>Metazoa</taxon>
        <taxon>Ecdysozoa</taxon>
        <taxon>Nematoda</taxon>
        <taxon>Enoplea</taxon>
        <taxon>Dorylaimia</taxon>
        <taxon>Mermithida</taxon>
        <taxon>Mermithoidea</taxon>
        <taxon>Mermithidae</taxon>
        <taxon>Romanomermis</taxon>
    </lineage>
</organism>
<dbReference type="OMA" id="VWCEIGT"/>
<dbReference type="GO" id="GO:0007155">
    <property type="term" value="P:cell adhesion"/>
    <property type="evidence" value="ECO:0007669"/>
    <property type="project" value="InterPro"/>
</dbReference>
<dbReference type="SUPFAM" id="SSF47220">
    <property type="entry name" value="alpha-catenin/vinculin-like"/>
    <property type="match status" value="1"/>
</dbReference>
<evidence type="ECO:0000313" key="7">
    <source>
        <dbReference type="WBParaSite" id="nRc.2.0.1.t18665-RA"/>
    </source>
</evidence>
<dbReference type="WBParaSite" id="nRc.2.0.1.t18665-RA">
    <property type="protein sequence ID" value="nRc.2.0.1.t18665-RA"/>
    <property type="gene ID" value="nRc.2.0.1.g18665"/>
</dbReference>
<keyword evidence="5" id="KW-0009">Actin-binding</keyword>
<name>A0A915IWU1_ROMCU</name>
<evidence type="ECO:0000256" key="4">
    <source>
        <dbReference type="ARBA" id="ARBA00022490"/>
    </source>
</evidence>
<evidence type="ECO:0000313" key="6">
    <source>
        <dbReference type="Proteomes" id="UP000887565"/>
    </source>
</evidence>
<dbReference type="PRINTS" id="PR00806">
    <property type="entry name" value="VINCULIN"/>
</dbReference>
<dbReference type="Gene3D" id="1.20.120.230">
    <property type="entry name" value="Alpha-catenin/vinculin-like"/>
    <property type="match status" value="1"/>
</dbReference>
<proteinExistence type="inferred from homology"/>
<protein>
    <recommendedName>
        <fullName evidence="3">Vinculin</fullName>
    </recommendedName>
</protein>
<accession>A0A915IWU1</accession>
<dbReference type="InterPro" id="IPR017997">
    <property type="entry name" value="Vinculin"/>
</dbReference>